<sequence>MKSFKALGAALISVAMLAGLGACGTTDEPDKAAGSAKSPSASSHPAPYDVSGIRKDERIAAMVPQSVAADGKFTVGMETTYAPGEFVDEDGKTPIGFDVDLSNALAKVMGLKPEMASASFDAIIPAIGSKYDAGISSFTITKEREQAVDFVTSFKAGTAFAVQKGNPKHLKADDLCGSKVGVQTGTMEEQGADKLGKACKAQGRKPIEVQSYKLQTDAATAVMTGKIDVFYADSQVTGYAIKQTGGKLEQLGKDSDVVLQGIAIKKGDTRMVDATQNAMQKLIDDGTYGKIMDHWGVKSGAVDKAEVNPAVEG</sequence>
<dbReference type="Proteomes" id="UP000252345">
    <property type="component" value="Unassembled WGS sequence"/>
</dbReference>
<dbReference type="SMART" id="SM00062">
    <property type="entry name" value="PBPb"/>
    <property type="match status" value="1"/>
</dbReference>
<dbReference type="AlphaFoldDB" id="A0A366KES8"/>
<protein>
    <submittedName>
        <fullName evidence="5">ABC transporter substrate-binding protein</fullName>
    </submittedName>
</protein>
<name>A0A366KES8_9BIFI</name>
<dbReference type="EMBL" id="PDCH01000002">
    <property type="protein sequence ID" value="RBP99897.1"/>
    <property type="molecule type" value="Genomic_DNA"/>
</dbReference>
<comment type="caution">
    <text evidence="5">The sequence shown here is derived from an EMBL/GenBank/DDBJ whole genome shotgun (WGS) entry which is preliminary data.</text>
</comment>
<organism evidence="5 6">
    <name type="scientific">Bifidobacterium xylocopae</name>
    <dbReference type="NCBI Taxonomy" id="2493119"/>
    <lineage>
        <taxon>Bacteria</taxon>
        <taxon>Bacillati</taxon>
        <taxon>Actinomycetota</taxon>
        <taxon>Actinomycetes</taxon>
        <taxon>Bifidobacteriales</taxon>
        <taxon>Bifidobacteriaceae</taxon>
        <taxon>Bifidobacterium</taxon>
    </lineage>
</organism>
<feature type="signal peptide" evidence="3">
    <location>
        <begin position="1"/>
        <end position="18"/>
    </location>
</feature>
<keyword evidence="1 3" id="KW-0732">Signal</keyword>
<gene>
    <name evidence="5" type="ORF">CRD59_02220</name>
</gene>
<keyword evidence="6" id="KW-1185">Reference proteome</keyword>
<evidence type="ECO:0000259" key="4">
    <source>
        <dbReference type="SMART" id="SM00062"/>
    </source>
</evidence>
<dbReference type="PANTHER" id="PTHR35936">
    <property type="entry name" value="MEMBRANE-BOUND LYTIC MUREIN TRANSGLYCOSYLASE F"/>
    <property type="match status" value="1"/>
</dbReference>
<evidence type="ECO:0000313" key="6">
    <source>
        <dbReference type="Proteomes" id="UP000252345"/>
    </source>
</evidence>
<feature type="chain" id="PRO_5038580303" evidence="3">
    <location>
        <begin position="19"/>
        <end position="313"/>
    </location>
</feature>
<evidence type="ECO:0000256" key="3">
    <source>
        <dbReference type="SAM" id="SignalP"/>
    </source>
</evidence>
<evidence type="ECO:0000256" key="1">
    <source>
        <dbReference type="ARBA" id="ARBA00022729"/>
    </source>
</evidence>
<dbReference type="Gene3D" id="3.40.190.10">
    <property type="entry name" value="Periplasmic binding protein-like II"/>
    <property type="match status" value="2"/>
</dbReference>
<evidence type="ECO:0000313" key="5">
    <source>
        <dbReference type="EMBL" id="RBP99897.1"/>
    </source>
</evidence>
<accession>A0A366KES8</accession>
<dbReference type="PROSITE" id="PS51257">
    <property type="entry name" value="PROKAR_LIPOPROTEIN"/>
    <property type="match status" value="1"/>
</dbReference>
<feature type="domain" description="Solute-binding protein family 3/N-terminal" evidence="4">
    <location>
        <begin position="72"/>
        <end position="299"/>
    </location>
</feature>
<dbReference type="SUPFAM" id="SSF53850">
    <property type="entry name" value="Periplasmic binding protein-like II"/>
    <property type="match status" value="1"/>
</dbReference>
<feature type="region of interest" description="Disordered" evidence="2">
    <location>
        <begin position="27"/>
        <end position="50"/>
    </location>
</feature>
<dbReference type="InterPro" id="IPR001638">
    <property type="entry name" value="Solute-binding_3/MltF_N"/>
</dbReference>
<dbReference type="OrthoDB" id="4633994at2"/>
<dbReference type="Pfam" id="PF00497">
    <property type="entry name" value="SBP_bac_3"/>
    <property type="match status" value="1"/>
</dbReference>
<evidence type="ECO:0000256" key="2">
    <source>
        <dbReference type="SAM" id="MobiDB-lite"/>
    </source>
</evidence>
<feature type="compositionally biased region" description="Low complexity" evidence="2">
    <location>
        <begin position="32"/>
        <end position="47"/>
    </location>
</feature>
<dbReference type="PANTHER" id="PTHR35936:SF17">
    <property type="entry name" value="ARGININE-BINDING EXTRACELLULAR PROTEIN ARTP"/>
    <property type="match status" value="1"/>
</dbReference>
<dbReference type="CDD" id="cd01004">
    <property type="entry name" value="PBP2_MidA_like"/>
    <property type="match status" value="1"/>
</dbReference>
<reference evidence="5 6" key="1">
    <citation type="submission" date="2017-10" db="EMBL/GenBank/DDBJ databases">
        <title>Bifidobacterium xylocopum sp. nov. and Bifidobacterium aemilianum sp. nov., from the carpenter bee (Xylocopa violacea) digestive tract.</title>
        <authorList>
            <person name="Alberoni D."/>
            <person name="Baffoni L."/>
            <person name="Di Gioia D."/>
            <person name="Gaggia F."/>
            <person name="Biavati B."/>
        </authorList>
    </citation>
    <scope>NUCLEOTIDE SEQUENCE [LARGE SCALE GENOMIC DNA]</scope>
    <source>
        <strain evidence="5 6">XV2</strain>
    </source>
</reference>
<dbReference type="RefSeq" id="WP_113852992.1">
    <property type="nucleotide sequence ID" value="NZ_PDCH01000002.1"/>
</dbReference>
<proteinExistence type="predicted"/>